<gene>
    <name evidence="1" type="ORF">GMARGA_LOCUS22924</name>
</gene>
<reference evidence="1 2" key="1">
    <citation type="submission" date="2021-06" db="EMBL/GenBank/DDBJ databases">
        <authorList>
            <person name="Kallberg Y."/>
            <person name="Tangrot J."/>
            <person name="Rosling A."/>
        </authorList>
    </citation>
    <scope>NUCLEOTIDE SEQUENCE [LARGE SCALE GENOMIC DNA]</scope>
    <source>
        <strain evidence="1 2">120-4 pot B 10/14</strain>
    </source>
</reference>
<proteinExistence type="predicted"/>
<keyword evidence="2" id="KW-1185">Reference proteome</keyword>
<protein>
    <submittedName>
        <fullName evidence="1">18573_t:CDS:1</fullName>
    </submittedName>
</protein>
<dbReference type="EMBL" id="CAJVQB010022703">
    <property type="protein sequence ID" value="CAG8800179.1"/>
    <property type="molecule type" value="Genomic_DNA"/>
</dbReference>
<dbReference type="Proteomes" id="UP000789901">
    <property type="component" value="Unassembled WGS sequence"/>
</dbReference>
<organism evidence="1 2">
    <name type="scientific">Gigaspora margarita</name>
    <dbReference type="NCBI Taxonomy" id="4874"/>
    <lineage>
        <taxon>Eukaryota</taxon>
        <taxon>Fungi</taxon>
        <taxon>Fungi incertae sedis</taxon>
        <taxon>Mucoromycota</taxon>
        <taxon>Glomeromycotina</taxon>
        <taxon>Glomeromycetes</taxon>
        <taxon>Diversisporales</taxon>
        <taxon>Gigasporaceae</taxon>
        <taxon>Gigaspora</taxon>
    </lineage>
</organism>
<sequence>MSMKAIKKLFNDHSMFIEAIKTISLLARLYCARWERGELSEEITEPFKFGKFCEIEKKINKKYVNSLNKYNIQEYETTLEGNKMLMDGVHSLKVFKHNAEKV</sequence>
<comment type="caution">
    <text evidence="1">The sequence shown here is derived from an EMBL/GenBank/DDBJ whole genome shotgun (WGS) entry which is preliminary data.</text>
</comment>
<accession>A0ABN7VW37</accession>
<evidence type="ECO:0000313" key="2">
    <source>
        <dbReference type="Proteomes" id="UP000789901"/>
    </source>
</evidence>
<evidence type="ECO:0000313" key="1">
    <source>
        <dbReference type="EMBL" id="CAG8800179.1"/>
    </source>
</evidence>
<name>A0ABN7VW37_GIGMA</name>